<dbReference type="EMBL" id="ML977567">
    <property type="protein sequence ID" value="KAF2004554.1"/>
    <property type="molecule type" value="Genomic_DNA"/>
</dbReference>
<organism evidence="2 3">
    <name type="scientific">Amniculicola lignicola CBS 123094</name>
    <dbReference type="NCBI Taxonomy" id="1392246"/>
    <lineage>
        <taxon>Eukaryota</taxon>
        <taxon>Fungi</taxon>
        <taxon>Dikarya</taxon>
        <taxon>Ascomycota</taxon>
        <taxon>Pezizomycotina</taxon>
        <taxon>Dothideomycetes</taxon>
        <taxon>Pleosporomycetidae</taxon>
        <taxon>Pleosporales</taxon>
        <taxon>Amniculicolaceae</taxon>
        <taxon>Amniculicola</taxon>
    </lineage>
</organism>
<name>A0A6A5WUD1_9PLEO</name>
<proteinExistence type="predicted"/>
<feature type="region of interest" description="Disordered" evidence="1">
    <location>
        <begin position="84"/>
        <end position="107"/>
    </location>
</feature>
<sequence>MHTAREHNVQFHPLCHGPPILSLPTAFHDASVRFLEPVLALLAALPPSTQQSPPKTFVCPETCLPPPSVNPTVTFVPLRAASRAFNPTQQPQPCPRTLTTTRQTPHP</sequence>
<dbReference type="Proteomes" id="UP000799779">
    <property type="component" value="Unassembled WGS sequence"/>
</dbReference>
<gene>
    <name evidence="2" type="ORF">P154DRAFT_531511</name>
</gene>
<accession>A0A6A5WUD1</accession>
<dbReference type="AlphaFoldDB" id="A0A6A5WUD1"/>
<feature type="compositionally biased region" description="Polar residues" evidence="1">
    <location>
        <begin position="85"/>
        <end position="107"/>
    </location>
</feature>
<keyword evidence="3" id="KW-1185">Reference proteome</keyword>
<reference evidence="2" key="1">
    <citation type="journal article" date="2020" name="Stud. Mycol.">
        <title>101 Dothideomycetes genomes: a test case for predicting lifestyles and emergence of pathogens.</title>
        <authorList>
            <person name="Haridas S."/>
            <person name="Albert R."/>
            <person name="Binder M."/>
            <person name="Bloem J."/>
            <person name="Labutti K."/>
            <person name="Salamov A."/>
            <person name="Andreopoulos B."/>
            <person name="Baker S."/>
            <person name="Barry K."/>
            <person name="Bills G."/>
            <person name="Bluhm B."/>
            <person name="Cannon C."/>
            <person name="Castanera R."/>
            <person name="Culley D."/>
            <person name="Daum C."/>
            <person name="Ezra D."/>
            <person name="Gonzalez J."/>
            <person name="Henrissat B."/>
            <person name="Kuo A."/>
            <person name="Liang C."/>
            <person name="Lipzen A."/>
            <person name="Lutzoni F."/>
            <person name="Magnuson J."/>
            <person name="Mondo S."/>
            <person name="Nolan M."/>
            <person name="Ohm R."/>
            <person name="Pangilinan J."/>
            <person name="Park H.-J."/>
            <person name="Ramirez L."/>
            <person name="Alfaro M."/>
            <person name="Sun H."/>
            <person name="Tritt A."/>
            <person name="Yoshinaga Y."/>
            <person name="Zwiers L.-H."/>
            <person name="Turgeon B."/>
            <person name="Goodwin S."/>
            <person name="Spatafora J."/>
            <person name="Crous P."/>
            <person name="Grigoriev I."/>
        </authorList>
    </citation>
    <scope>NUCLEOTIDE SEQUENCE</scope>
    <source>
        <strain evidence="2">CBS 123094</strain>
    </source>
</reference>
<evidence type="ECO:0000256" key="1">
    <source>
        <dbReference type="SAM" id="MobiDB-lite"/>
    </source>
</evidence>
<protein>
    <submittedName>
        <fullName evidence="2">Uncharacterized protein</fullName>
    </submittedName>
</protein>
<evidence type="ECO:0000313" key="2">
    <source>
        <dbReference type="EMBL" id="KAF2004554.1"/>
    </source>
</evidence>
<evidence type="ECO:0000313" key="3">
    <source>
        <dbReference type="Proteomes" id="UP000799779"/>
    </source>
</evidence>